<evidence type="ECO:0000256" key="2">
    <source>
        <dbReference type="ARBA" id="ARBA00004613"/>
    </source>
</evidence>
<keyword evidence="5 16" id="KW-0732">Signal</keyword>
<dbReference type="GO" id="GO:0030245">
    <property type="term" value="P:cellulose catabolic process"/>
    <property type="evidence" value="ECO:0007669"/>
    <property type="project" value="UniProtKB-KW"/>
</dbReference>
<dbReference type="AlphaFoldDB" id="A0A9W8L5A9"/>
<evidence type="ECO:0000313" key="19">
    <source>
        <dbReference type="Proteomes" id="UP001151516"/>
    </source>
</evidence>
<evidence type="ECO:0000256" key="6">
    <source>
        <dbReference type="ARBA" id="ARBA00023001"/>
    </source>
</evidence>
<evidence type="ECO:0000256" key="14">
    <source>
        <dbReference type="ARBA" id="ARBA00045077"/>
    </source>
</evidence>
<comment type="subcellular location">
    <subcellularLocation>
        <location evidence="2">Secreted</location>
    </subcellularLocation>
</comment>
<dbReference type="GO" id="GO:0005576">
    <property type="term" value="C:extracellular region"/>
    <property type="evidence" value="ECO:0007669"/>
    <property type="project" value="UniProtKB-SubCell"/>
</dbReference>
<keyword evidence="11" id="KW-0119">Carbohydrate metabolism</keyword>
<dbReference type="Pfam" id="PF03443">
    <property type="entry name" value="AA9"/>
    <property type="match status" value="1"/>
</dbReference>
<evidence type="ECO:0000256" key="7">
    <source>
        <dbReference type="ARBA" id="ARBA00023002"/>
    </source>
</evidence>
<evidence type="ECO:0000256" key="8">
    <source>
        <dbReference type="ARBA" id="ARBA00023008"/>
    </source>
</evidence>
<evidence type="ECO:0000256" key="5">
    <source>
        <dbReference type="ARBA" id="ARBA00022729"/>
    </source>
</evidence>
<dbReference type="GO" id="GO:0004497">
    <property type="term" value="F:monooxygenase activity"/>
    <property type="evidence" value="ECO:0007669"/>
    <property type="project" value="UniProtKB-KW"/>
</dbReference>
<evidence type="ECO:0000259" key="17">
    <source>
        <dbReference type="Pfam" id="PF03443"/>
    </source>
</evidence>
<dbReference type="PANTHER" id="PTHR33353">
    <property type="entry name" value="PUTATIVE (AFU_ORTHOLOGUE AFUA_1G12560)-RELATED"/>
    <property type="match status" value="1"/>
</dbReference>
<dbReference type="InterPro" id="IPR049892">
    <property type="entry name" value="AA9"/>
</dbReference>
<evidence type="ECO:0000256" key="11">
    <source>
        <dbReference type="ARBA" id="ARBA00023277"/>
    </source>
</evidence>
<keyword evidence="12" id="KW-0624">Polysaccharide degradation</keyword>
<dbReference type="Gene3D" id="2.70.50.70">
    <property type="match status" value="1"/>
</dbReference>
<comment type="catalytic activity">
    <reaction evidence="14">
        <text>[(1-&gt;4)-beta-D-glucosyl]n+m + reduced acceptor + O2 = 4-dehydro-beta-D-glucosyl-[(1-&gt;4)-beta-D-glucosyl]n-1 + [(1-&gt;4)-beta-D-glucosyl]m + acceptor + H2O.</text>
        <dbReference type="EC" id="1.14.99.56"/>
    </reaction>
</comment>
<accession>A0A9W8L5A9</accession>
<evidence type="ECO:0000256" key="1">
    <source>
        <dbReference type="ARBA" id="ARBA00001973"/>
    </source>
</evidence>
<dbReference type="GO" id="GO:0046872">
    <property type="term" value="F:metal ion binding"/>
    <property type="evidence" value="ECO:0007669"/>
    <property type="project" value="UniProtKB-KW"/>
</dbReference>
<dbReference type="EC" id="1.14.99.56" evidence="15"/>
<feature type="signal peptide" evidence="16">
    <location>
        <begin position="1"/>
        <end position="23"/>
    </location>
</feature>
<keyword evidence="7" id="KW-0560">Oxidoreductase</keyword>
<feature type="chain" id="PRO_5040869321" description="lytic cellulose monooxygenase (C4-dehydrogenating)" evidence="16">
    <location>
        <begin position="24"/>
        <end position="248"/>
    </location>
</feature>
<keyword evidence="6" id="KW-0136">Cellulose degradation</keyword>
<evidence type="ECO:0000256" key="3">
    <source>
        <dbReference type="ARBA" id="ARBA00022525"/>
    </source>
</evidence>
<protein>
    <recommendedName>
        <fullName evidence="15">lytic cellulose monooxygenase (C4-dehydrogenating)</fullName>
        <ecNumber evidence="15">1.14.99.56</ecNumber>
    </recommendedName>
</protein>
<evidence type="ECO:0000256" key="9">
    <source>
        <dbReference type="ARBA" id="ARBA00023033"/>
    </source>
</evidence>
<keyword evidence="19" id="KW-1185">Reference proteome</keyword>
<evidence type="ECO:0000256" key="16">
    <source>
        <dbReference type="SAM" id="SignalP"/>
    </source>
</evidence>
<name>A0A9W8L5A9_9FUNG</name>
<dbReference type="Proteomes" id="UP001151516">
    <property type="component" value="Unassembled WGS sequence"/>
</dbReference>
<dbReference type="PANTHER" id="PTHR33353:SF10">
    <property type="entry name" value="ENDO-BETA-1,4-GLUCANASE D"/>
    <property type="match status" value="1"/>
</dbReference>
<dbReference type="InterPro" id="IPR005103">
    <property type="entry name" value="AA9_LPMO"/>
</dbReference>
<keyword evidence="3" id="KW-0964">Secreted</keyword>
<reference evidence="18" key="1">
    <citation type="submission" date="2022-07" db="EMBL/GenBank/DDBJ databases">
        <title>Phylogenomic reconstructions and comparative analyses of Kickxellomycotina fungi.</title>
        <authorList>
            <person name="Reynolds N.K."/>
            <person name="Stajich J.E."/>
            <person name="Barry K."/>
            <person name="Grigoriev I.V."/>
            <person name="Crous P."/>
            <person name="Smith M.E."/>
        </authorList>
    </citation>
    <scope>NUCLEOTIDE SEQUENCE</scope>
    <source>
        <strain evidence="18">CBS 109367</strain>
    </source>
</reference>
<evidence type="ECO:0000313" key="18">
    <source>
        <dbReference type="EMBL" id="KAJ2688148.1"/>
    </source>
</evidence>
<organism evidence="18 19">
    <name type="scientific">Coemansia spiralis</name>
    <dbReference type="NCBI Taxonomy" id="417178"/>
    <lineage>
        <taxon>Eukaryota</taxon>
        <taxon>Fungi</taxon>
        <taxon>Fungi incertae sedis</taxon>
        <taxon>Zoopagomycota</taxon>
        <taxon>Kickxellomycotina</taxon>
        <taxon>Kickxellomycetes</taxon>
        <taxon>Kickxellales</taxon>
        <taxon>Kickxellaceae</taxon>
        <taxon>Coemansia</taxon>
    </lineage>
</organism>
<evidence type="ECO:0000256" key="12">
    <source>
        <dbReference type="ARBA" id="ARBA00023326"/>
    </source>
</evidence>
<sequence length="248" mass="27754">MLSLSYSSLAIVLCATAGHLVSAHTQLYNVAIGTTSYKRGEYIQPVVGPYLNPVANFTTNEIRCRNTNGASPQTPYLSVKAGSEFSVVWHRSSDSPSDNMVAPSHRGPCMIYMGKVEKNPDDIKWFKIYELGFNKDTDKWCSDVARDNHGRVDVVIPKDIEDGKYLLRTELLALHRANHVWGAQFYPNCVQLDVSGSSNKFLDPPPEFVEFPGAYKSDDPGILYKYWQDKGMNYVIPGPKVYPPTKPN</sequence>
<comment type="cofactor">
    <cofactor evidence="1">
        <name>Cu(2+)</name>
        <dbReference type="ChEBI" id="CHEBI:29036"/>
    </cofactor>
</comment>
<dbReference type="CDD" id="cd21175">
    <property type="entry name" value="LPMO_AA9"/>
    <property type="match status" value="1"/>
</dbReference>
<keyword evidence="4" id="KW-0479">Metal-binding</keyword>
<evidence type="ECO:0000256" key="10">
    <source>
        <dbReference type="ARBA" id="ARBA00023157"/>
    </source>
</evidence>
<gene>
    <name evidence="18" type="ORF">IWW39_002417</name>
</gene>
<proteinExistence type="inferred from homology"/>
<comment type="similarity">
    <text evidence="13">Belongs to the polysaccharide monooxygenase AA9 family.</text>
</comment>
<dbReference type="EMBL" id="JANBTX010000053">
    <property type="protein sequence ID" value="KAJ2688148.1"/>
    <property type="molecule type" value="Genomic_DNA"/>
</dbReference>
<feature type="domain" description="Auxiliary Activity family 9 catalytic" evidence="17">
    <location>
        <begin position="24"/>
        <end position="230"/>
    </location>
</feature>
<keyword evidence="9" id="KW-0503">Monooxygenase</keyword>
<keyword evidence="8" id="KW-0186">Copper</keyword>
<evidence type="ECO:0000256" key="4">
    <source>
        <dbReference type="ARBA" id="ARBA00022723"/>
    </source>
</evidence>
<evidence type="ECO:0000256" key="15">
    <source>
        <dbReference type="ARBA" id="ARBA00047174"/>
    </source>
</evidence>
<dbReference type="OrthoDB" id="4849160at2759"/>
<evidence type="ECO:0000256" key="13">
    <source>
        <dbReference type="ARBA" id="ARBA00044502"/>
    </source>
</evidence>
<keyword evidence="10" id="KW-1015">Disulfide bond</keyword>
<comment type="caution">
    <text evidence="18">The sequence shown here is derived from an EMBL/GenBank/DDBJ whole genome shotgun (WGS) entry which is preliminary data.</text>
</comment>